<evidence type="ECO:0000313" key="2">
    <source>
        <dbReference type="EMBL" id="KAF0132804.1"/>
    </source>
</evidence>
<accession>A0A833KZK8</accession>
<dbReference type="Proteomes" id="UP000488506">
    <property type="component" value="Unassembled WGS sequence"/>
</dbReference>
<evidence type="ECO:0000313" key="3">
    <source>
        <dbReference type="Proteomes" id="UP000488506"/>
    </source>
</evidence>
<dbReference type="EMBL" id="WPAF01000042">
    <property type="protein sequence ID" value="KAF0132804.1"/>
    <property type="molecule type" value="Genomic_DNA"/>
</dbReference>
<organism evidence="2 3">
    <name type="scientific">Candidatus Saganbacteria bacterium</name>
    <dbReference type="NCBI Taxonomy" id="2575572"/>
    <lineage>
        <taxon>Bacteria</taxon>
        <taxon>Bacillati</taxon>
        <taxon>Saganbacteria</taxon>
    </lineage>
</organism>
<evidence type="ECO:0000259" key="1">
    <source>
        <dbReference type="Pfam" id="PF04015"/>
    </source>
</evidence>
<feature type="domain" description="DUF362" evidence="1">
    <location>
        <begin position="32"/>
        <end position="259"/>
    </location>
</feature>
<dbReference type="InterPro" id="IPR007160">
    <property type="entry name" value="DUF362"/>
</dbReference>
<protein>
    <submittedName>
        <fullName evidence="2">4Fe-4S ferredoxin</fullName>
    </submittedName>
</protein>
<comment type="caution">
    <text evidence="2">The sequence shown here is derived from an EMBL/GenBank/DDBJ whole genome shotgun (WGS) entry which is preliminary data.</text>
</comment>
<sequence length="295" mass="32933">MNKVFFTNDLSKTAELFEIAGLKEIIQQDDSIALKIHFGEPGNTAYLKPHQVKLIAEKIISYGGRPFYTDCNTLYQGRRMFSKDHLLTAEEHGFTLEQAGAKAFIPEEEDSLEIDVSLKHFKKVYIGSNAGNKIFALTHFKGHDVTGFGGAIKNLGMGFGTRKGKLKMHQDCINCKEVKTCKRNQTLEACYFGSSALVQEKMAEYAYGAVKNKKCAYFNFLINVSPNCDCYPFNGPPIMPDVGVFASFDPVAIDQACLDKADKIKSIYPNIDCTIQLNYAEKIGLGSRKYQIINL</sequence>
<reference evidence="2 3" key="1">
    <citation type="submission" date="2019-12" db="EMBL/GenBank/DDBJ databases">
        <authorList>
            <person name="Wolfe R."/>
            <person name="Danczak R."/>
            <person name="Wilkins M."/>
        </authorList>
    </citation>
    <scope>NUCLEOTIDE SEQUENCE [LARGE SCALE GENOMIC DNA]</scope>
    <source>
        <strain evidence="2">X2_MaxBin.013</strain>
    </source>
</reference>
<name>A0A833KZK8_UNCSA</name>
<dbReference type="Pfam" id="PF04015">
    <property type="entry name" value="DUF362"/>
    <property type="match status" value="1"/>
</dbReference>
<dbReference type="AlphaFoldDB" id="A0A833KZK8"/>
<gene>
    <name evidence="2" type="ORF">FD145_1563</name>
</gene>
<proteinExistence type="predicted"/>